<dbReference type="GO" id="GO:0030153">
    <property type="term" value="P:bacteriocin immunity"/>
    <property type="evidence" value="ECO:0007669"/>
    <property type="project" value="InterPro"/>
</dbReference>
<dbReference type="AlphaFoldDB" id="A0A4S3B8Z4"/>
<dbReference type="InterPro" id="IPR053739">
    <property type="entry name" value="Bact_Immunity_Domain_sf"/>
</dbReference>
<reference evidence="1 2" key="1">
    <citation type="submission" date="2019-01" db="EMBL/GenBank/DDBJ databases">
        <title>Vagococcus silagei sp. nov. isolated from brewer's grain.</title>
        <authorList>
            <person name="Guu J.-R."/>
        </authorList>
    </citation>
    <scope>NUCLEOTIDE SEQUENCE [LARGE SCALE GENOMIC DNA]</scope>
    <source>
        <strain evidence="1 2">2B-2</strain>
    </source>
</reference>
<name>A0A4S3B8Z4_9ENTE</name>
<comment type="caution">
    <text evidence="1">The sequence shown here is derived from an EMBL/GenBank/DDBJ whole genome shotgun (WGS) entry which is preliminary data.</text>
</comment>
<dbReference type="Proteomes" id="UP000310506">
    <property type="component" value="Unassembled WGS sequence"/>
</dbReference>
<dbReference type="EMBL" id="SDGV01000001">
    <property type="protein sequence ID" value="THB62406.1"/>
    <property type="molecule type" value="Genomic_DNA"/>
</dbReference>
<protein>
    <submittedName>
        <fullName evidence="1">Bacteriocin immunity protein</fullName>
    </submittedName>
</protein>
<accession>A0A4S3B8Z4</accession>
<proteinExistence type="predicted"/>
<keyword evidence="2" id="KW-1185">Reference proteome</keyword>
<organism evidence="1 2">
    <name type="scientific">Vagococcus silagei</name>
    <dbReference type="NCBI Taxonomy" id="2508885"/>
    <lineage>
        <taxon>Bacteria</taxon>
        <taxon>Bacillati</taxon>
        <taxon>Bacillota</taxon>
        <taxon>Bacilli</taxon>
        <taxon>Lactobacillales</taxon>
        <taxon>Enterococcaceae</taxon>
        <taxon>Vagococcus</taxon>
    </lineage>
</organism>
<evidence type="ECO:0000313" key="1">
    <source>
        <dbReference type="EMBL" id="THB62406.1"/>
    </source>
</evidence>
<sequence length="72" mass="8376">MRDLDKQEGKELQNLLIGFYLEIKDQAQGAPSILTRLNIEVSRYLAQTHLKLSAENSDRLQKISELNYIRML</sequence>
<evidence type="ECO:0000313" key="2">
    <source>
        <dbReference type="Proteomes" id="UP000310506"/>
    </source>
</evidence>
<dbReference type="Pfam" id="PF08951">
    <property type="entry name" value="EntA_Immun"/>
    <property type="match status" value="1"/>
</dbReference>
<dbReference type="InterPro" id="IPR015046">
    <property type="entry name" value="LciA_Immunity-like"/>
</dbReference>
<dbReference type="Gene3D" id="1.20.1440.140">
    <property type="match status" value="1"/>
</dbReference>
<gene>
    <name evidence="1" type="ORF">ESZ54_00920</name>
</gene>